<protein>
    <submittedName>
        <fullName evidence="6">UbiA family prenyltransferase</fullName>
    </submittedName>
</protein>
<evidence type="ECO:0000256" key="4">
    <source>
        <dbReference type="ARBA" id="ARBA00023136"/>
    </source>
</evidence>
<name>A0ABS2TYZ2_9ACTN</name>
<keyword evidence="7" id="KW-1185">Reference proteome</keyword>
<evidence type="ECO:0000256" key="5">
    <source>
        <dbReference type="SAM" id="Phobius"/>
    </source>
</evidence>
<evidence type="ECO:0000256" key="2">
    <source>
        <dbReference type="ARBA" id="ARBA00022692"/>
    </source>
</evidence>
<dbReference type="EMBL" id="JADKYB010000018">
    <property type="protein sequence ID" value="MBM9508534.1"/>
    <property type="molecule type" value="Genomic_DNA"/>
</dbReference>
<organism evidence="6 7">
    <name type="scientific">Actinacidiphila acididurans</name>
    <dbReference type="NCBI Taxonomy" id="2784346"/>
    <lineage>
        <taxon>Bacteria</taxon>
        <taxon>Bacillati</taxon>
        <taxon>Actinomycetota</taxon>
        <taxon>Actinomycetes</taxon>
        <taxon>Kitasatosporales</taxon>
        <taxon>Streptomycetaceae</taxon>
        <taxon>Actinacidiphila</taxon>
    </lineage>
</organism>
<gene>
    <name evidence="6" type="ORF">ITX44_29085</name>
</gene>
<feature type="transmembrane region" description="Helical" evidence="5">
    <location>
        <begin position="247"/>
        <end position="267"/>
    </location>
</feature>
<proteinExistence type="predicted"/>
<feature type="transmembrane region" description="Helical" evidence="5">
    <location>
        <begin position="217"/>
        <end position="235"/>
    </location>
</feature>
<dbReference type="Pfam" id="PF01040">
    <property type="entry name" value="UbiA"/>
    <property type="match status" value="1"/>
</dbReference>
<dbReference type="Gene3D" id="1.10.357.140">
    <property type="entry name" value="UbiA prenyltransferase"/>
    <property type="match status" value="1"/>
</dbReference>
<keyword evidence="3 5" id="KW-1133">Transmembrane helix</keyword>
<dbReference type="InterPro" id="IPR044878">
    <property type="entry name" value="UbiA_sf"/>
</dbReference>
<evidence type="ECO:0000256" key="1">
    <source>
        <dbReference type="ARBA" id="ARBA00004141"/>
    </source>
</evidence>
<comment type="subcellular location">
    <subcellularLocation>
        <location evidence="1">Membrane</location>
        <topology evidence="1">Multi-pass membrane protein</topology>
    </subcellularLocation>
</comment>
<dbReference type="InterPro" id="IPR000537">
    <property type="entry name" value="UbiA_prenyltransferase"/>
</dbReference>
<dbReference type="Proteomes" id="UP000749040">
    <property type="component" value="Unassembled WGS sequence"/>
</dbReference>
<feature type="transmembrane region" description="Helical" evidence="5">
    <location>
        <begin position="124"/>
        <end position="144"/>
    </location>
</feature>
<keyword evidence="4 5" id="KW-0472">Membrane</keyword>
<accession>A0ABS2TYZ2</accession>
<feature type="transmembrane region" description="Helical" evidence="5">
    <location>
        <begin position="99"/>
        <end position="117"/>
    </location>
</feature>
<comment type="caution">
    <text evidence="6">The sequence shown here is derived from an EMBL/GenBank/DDBJ whole genome shotgun (WGS) entry which is preliminary data.</text>
</comment>
<evidence type="ECO:0000313" key="6">
    <source>
        <dbReference type="EMBL" id="MBM9508534.1"/>
    </source>
</evidence>
<dbReference type="CDD" id="cd13956">
    <property type="entry name" value="PT_UbiA"/>
    <property type="match status" value="1"/>
</dbReference>
<keyword evidence="2 5" id="KW-0812">Transmembrane</keyword>
<evidence type="ECO:0000313" key="7">
    <source>
        <dbReference type="Proteomes" id="UP000749040"/>
    </source>
</evidence>
<evidence type="ECO:0000256" key="3">
    <source>
        <dbReference type="ARBA" id="ARBA00022989"/>
    </source>
</evidence>
<reference evidence="6 7" key="1">
    <citation type="submission" date="2021-01" db="EMBL/GenBank/DDBJ databases">
        <title>Streptomyces acididurans sp. nov., isolated from a peat swamp forest soil.</title>
        <authorList>
            <person name="Chantavorakit T."/>
            <person name="Duangmal K."/>
        </authorList>
    </citation>
    <scope>NUCLEOTIDE SEQUENCE [LARGE SCALE GENOMIC DNA]</scope>
    <source>
        <strain evidence="6 7">KK5PA1</strain>
    </source>
</reference>
<feature type="transmembrane region" description="Helical" evidence="5">
    <location>
        <begin position="72"/>
        <end position="93"/>
    </location>
</feature>
<sequence>MVPACHPEPVVVVTVLVTALAVASGRSAGGCALVAGAILTGQLSVGWCNDRLDAGRDTATGRRDKPLVTGAVGARTVTVAAAGALALCVPLSLASGPAAGAAHLVGVAAAWSYNLGVKRTAVSWLPYAVGFGLLPAFVTLGLPGHPWPPAWSTAAGALLGVGAHITNVLPDIDADLAGGVRGLPQRLGRRRARAVAPVPLFAAAALLAFGPPGPAGLAGWAALAVTGPLALATAVPASAGSASRLPFLATLLTAAAAVGLLLLHGGALA</sequence>